<name>A0A2P8CV81_9BACT</name>
<dbReference type="AlphaFoldDB" id="A0A2P8CV81"/>
<accession>A0A2P8CV81</accession>
<evidence type="ECO:0000256" key="3">
    <source>
        <dbReference type="ARBA" id="ARBA00023163"/>
    </source>
</evidence>
<dbReference type="PROSITE" id="PS01124">
    <property type="entry name" value="HTH_ARAC_FAMILY_2"/>
    <property type="match status" value="1"/>
</dbReference>
<evidence type="ECO:0000259" key="4">
    <source>
        <dbReference type="PROSITE" id="PS01124"/>
    </source>
</evidence>
<evidence type="ECO:0000256" key="2">
    <source>
        <dbReference type="ARBA" id="ARBA00023125"/>
    </source>
</evidence>
<comment type="caution">
    <text evidence="5">The sequence shown here is derived from an EMBL/GenBank/DDBJ whole genome shotgun (WGS) entry which is preliminary data.</text>
</comment>
<evidence type="ECO:0000313" key="6">
    <source>
        <dbReference type="Proteomes" id="UP000240572"/>
    </source>
</evidence>
<dbReference type="EMBL" id="PYGD01000014">
    <property type="protein sequence ID" value="PSK88883.1"/>
    <property type="molecule type" value="Genomic_DNA"/>
</dbReference>
<proteinExistence type="predicted"/>
<dbReference type="InterPro" id="IPR009057">
    <property type="entry name" value="Homeodomain-like_sf"/>
</dbReference>
<dbReference type="PROSITE" id="PS00041">
    <property type="entry name" value="HTH_ARAC_FAMILY_1"/>
    <property type="match status" value="1"/>
</dbReference>
<dbReference type="Proteomes" id="UP000240572">
    <property type="component" value="Unassembled WGS sequence"/>
</dbReference>
<keyword evidence="3" id="KW-0804">Transcription</keyword>
<evidence type="ECO:0000256" key="1">
    <source>
        <dbReference type="ARBA" id="ARBA00023015"/>
    </source>
</evidence>
<feature type="domain" description="HTH araC/xylS-type" evidence="4">
    <location>
        <begin position="58"/>
        <end position="162"/>
    </location>
</feature>
<protein>
    <submittedName>
        <fullName evidence="5">AraC-like DNA-binding protein</fullName>
    </submittedName>
</protein>
<dbReference type="Pfam" id="PF12833">
    <property type="entry name" value="HTH_18"/>
    <property type="match status" value="1"/>
</dbReference>
<keyword evidence="6" id="KW-1185">Reference proteome</keyword>
<sequence length="177" mass="20014">MAVEQILQQLQLHPVAVTLGEAVIEEKTLSSKKAEALRTALSEIGFELMDDKKSKLMEQIRKFIIETVHYSEEPSRLNFSQLLARHTGHDYSYLSKLFSEVEGITIEQYLIRQKIEKVKELLAYDELPLSQIAFDLGYSSTAHLSAQFKKMTGLTPTQFKQLGTHSRKSLDDLGGLG</sequence>
<gene>
    <name evidence="5" type="ORF">B0I18_11495</name>
</gene>
<dbReference type="InterPro" id="IPR018060">
    <property type="entry name" value="HTH_AraC"/>
</dbReference>
<dbReference type="SMART" id="SM00342">
    <property type="entry name" value="HTH_ARAC"/>
    <property type="match status" value="1"/>
</dbReference>
<keyword evidence="2 5" id="KW-0238">DNA-binding</keyword>
<dbReference type="InterPro" id="IPR018062">
    <property type="entry name" value="HTH_AraC-typ_CS"/>
</dbReference>
<dbReference type="GO" id="GO:0043565">
    <property type="term" value="F:sequence-specific DNA binding"/>
    <property type="evidence" value="ECO:0007669"/>
    <property type="project" value="InterPro"/>
</dbReference>
<dbReference type="GO" id="GO:0003700">
    <property type="term" value="F:DNA-binding transcription factor activity"/>
    <property type="evidence" value="ECO:0007669"/>
    <property type="project" value="InterPro"/>
</dbReference>
<reference evidence="5 6" key="1">
    <citation type="submission" date="2018-03" db="EMBL/GenBank/DDBJ databases">
        <title>Genomic Encyclopedia of Type Strains, Phase III (KMG-III): the genomes of soil and plant-associated and newly described type strains.</title>
        <authorList>
            <person name="Whitman W."/>
        </authorList>
    </citation>
    <scope>NUCLEOTIDE SEQUENCE [LARGE SCALE GENOMIC DNA]</scope>
    <source>
        <strain evidence="5 6">CGMCC 1.12700</strain>
    </source>
</reference>
<organism evidence="5 6">
    <name type="scientific">Taibaiella chishuiensis</name>
    <dbReference type="NCBI Taxonomy" id="1434707"/>
    <lineage>
        <taxon>Bacteria</taxon>
        <taxon>Pseudomonadati</taxon>
        <taxon>Bacteroidota</taxon>
        <taxon>Chitinophagia</taxon>
        <taxon>Chitinophagales</taxon>
        <taxon>Chitinophagaceae</taxon>
        <taxon>Taibaiella</taxon>
    </lineage>
</organism>
<dbReference type="PANTHER" id="PTHR43280:SF2">
    <property type="entry name" value="HTH-TYPE TRANSCRIPTIONAL REGULATOR EXSA"/>
    <property type="match status" value="1"/>
</dbReference>
<evidence type="ECO:0000313" key="5">
    <source>
        <dbReference type="EMBL" id="PSK88883.1"/>
    </source>
</evidence>
<dbReference type="SUPFAM" id="SSF46689">
    <property type="entry name" value="Homeodomain-like"/>
    <property type="match status" value="1"/>
</dbReference>
<dbReference type="Gene3D" id="1.10.10.60">
    <property type="entry name" value="Homeodomain-like"/>
    <property type="match status" value="1"/>
</dbReference>
<keyword evidence="1" id="KW-0805">Transcription regulation</keyword>
<dbReference type="PANTHER" id="PTHR43280">
    <property type="entry name" value="ARAC-FAMILY TRANSCRIPTIONAL REGULATOR"/>
    <property type="match status" value="1"/>
</dbReference>